<organism evidence="1 2">
    <name type="scientific">Anaeroselena agilis</name>
    <dbReference type="NCBI Taxonomy" id="3063788"/>
    <lineage>
        <taxon>Bacteria</taxon>
        <taxon>Bacillati</taxon>
        <taxon>Bacillota</taxon>
        <taxon>Negativicutes</taxon>
        <taxon>Acetonemataceae</taxon>
        <taxon>Anaeroselena</taxon>
    </lineage>
</organism>
<proteinExistence type="predicted"/>
<dbReference type="RefSeq" id="WP_413778972.1">
    <property type="nucleotide sequence ID" value="NZ_JAUOZS010000001.1"/>
</dbReference>
<name>A0ABU3NUE2_9FIRM</name>
<keyword evidence="2" id="KW-1185">Reference proteome</keyword>
<evidence type="ECO:0000313" key="1">
    <source>
        <dbReference type="EMBL" id="MDT8900427.1"/>
    </source>
</evidence>
<accession>A0ABU3NUE2</accession>
<protein>
    <submittedName>
        <fullName evidence="1">Uncharacterized protein</fullName>
    </submittedName>
</protein>
<evidence type="ECO:0000313" key="2">
    <source>
        <dbReference type="Proteomes" id="UP001254848"/>
    </source>
</evidence>
<gene>
    <name evidence="1" type="ORF">Q4T40_04115</name>
</gene>
<dbReference type="Proteomes" id="UP001254848">
    <property type="component" value="Unassembled WGS sequence"/>
</dbReference>
<sequence>MYKLEFILKNSKKKYKDQGKTYCRSVKQKFEVDILDYIVTQSARSERTDSSVVQSIHVTVLATIPFKVKVTTTSSDTQAKTKHVRKEVLTSMDEATLGSKSLCHILTAE</sequence>
<reference evidence="1 2" key="1">
    <citation type="submission" date="2023-07" db="EMBL/GenBank/DDBJ databases">
        <title>The novel representative of Negativicutes class, Anaeroselena agilis gen. nov. sp. nov.</title>
        <authorList>
            <person name="Prokofeva M.I."/>
            <person name="Elcheninov A.G."/>
            <person name="Klyukina A."/>
            <person name="Kublanov I.V."/>
            <person name="Frolov E.N."/>
            <person name="Podosokorskaya O.A."/>
        </authorList>
    </citation>
    <scope>NUCLEOTIDE SEQUENCE [LARGE SCALE GENOMIC DNA]</scope>
    <source>
        <strain evidence="1 2">4137-cl</strain>
    </source>
</reference>
<comment type="caution">
    <text evidence="1">The sequence shown here is derived from an EMBL/GenBank/DDBJ whole genome shotgun (WGS) entry which is preliminary data.</text>
</comment>
<dbReference type="EMBL" id="JAUOZS010000001">
    <property type="protein sequence ID" value="MDT8900427.1"/>
    <property type="molecule type" value="Genomic_DNA"/>
</dbReference>